<dbReference type="AlphaFoldDB" id="A0A9P6SZN4"/>
<dbReference type="Proteomes" id="UP000703661">
    <property type="component" value="Unassembled WGS sequence"/>
</dbReference>
<proteinExistence type="predicted"/>
<evidence type="ECO:0000313" key="3">
    <source>
        <dbReference type="Proteomes" id="UP000703661"/>
    </source>
</evidence>
<dbReference type="InterPro" id="IPR058769">
    <property type="entry name" value="MCMDC2_N"/>
</dbReference>
<evidence type="ECO:0000259" key="1">
    <source>
        <dbReference type="Pfam" id="PF26063"/>
    </source>
</evidence>
<keyword evidence="3" id="KW-1185">Reference proteome</keyword>
<feature type="domain" description="MCMDC2 N-terminal" evidence="1">
    <location>
        <begin position="72"/>
        <end position="143"/>
    </location>
</feature>
<protein>
    <recommendedName>
        <fullName evidence="1">MCMDC2 N-terminal domain-containing protein</fullName>
    </recommendedName>
</protein>
<sequence length="276" mass="30941">MSFSWDINTISHDQQDLISNADSGYNSVFDTEVPQPPPPLPAVSSSVQNSISSLRERFTCTHPSAAKARRRYEQVTISRYTIRLRIDPIELLQFCSGLGNQLLSDLESVKPAFHNVCCQILQQILGYDNAPLADWVRLSLRLLYLPGAFQECHLPKIASALELSREDIVNDDHGYGGFFAISGRISGVSLAEYEIYSQTFKCNNPRCNNKNKLHYTPSTSQYRVVKSTEGDGFMETATSSTLLRIDLICSHCALSMPESVMDRVYISTSLIPYQEL</sequence>
<comment type="caution">
    <text evidence="2">The sequence shown here is derived from an EMBL/GenBank/DDBJ whole genome shotgun (WGS) entry which is preliminary data.</text>
</comment>
<gene>
    <name evidence="2" type="ORF">BGZ80_011380</name>
</gene>
<organism evidence="2 3">
    <name type="scientific">Entomortierella chlamydospora</name>
    <dbReference type="NCBI Taxonomy" id="101097"/>
    <lineage>
        <taxon>Eukaryota</taxon>
        <taxon>Fungi</taxon>
        <taxon>Fungi incertae sedis</taxon>
        <taxon>Mucoromycota</taxon>
        <taxon>Mortierellomycotina</taxon>
        <taxon>Mortierellomycetes</taxon>
        <taxon>Mortierellales</taxon>
        <taxon>Mortierellaceae</taxon>
        <taxon>Entomortierella</taxon>
    </lineage>
</organism>
<accession>A0A9P6SZN4</accession>
<evidence type="ECO:0000313" key="2">
    <source>
        <dbReference type="EMBL" id="KAG0012983.1"/>
    </source>
</evidence>
<reference evidence="2" key="1">
    <citation type="journal article" date="2020" name="Fungal Divers.">
        <title>Resolving the Mortierellaceae phylogeny through synthesis of multi-gene phylogenetics and phylogenomics.</title>
        <authorList>
            <person name="Vandepol N."/>
            <person name="Liber J."/>
            <person name="Desiro A."/>
            <person name="Na H."/>
            <person name="Kennedy M."/>
            <person name="Barry K."/>
            <person name="Grigoriev I.V."/>
            <person name="Miller A.N."/>
            <person name="O'Donnell K."/>
            <person name="Stajich J.E."/>
            <person name="Bonito G."/>
        </authorList>
    </citation>
    <scope>NUCLEOTIDE SEQUENCE</scope>
    <source>
        <strain evidence="2">NRRL 2769</strain>
    </source>
</reference>
<name>A0A9P6SZN4_9FUNG</name>
<dbReference type="Pfam" id="PF26063">
    <property type="entry name" value="MCMDC2_N"/>
    <property type="match status" value="1"/>
</dbReference>
<dbReference type="EMBL" id="JAAAID010000907">
    <property type="protein sequence ID" value="KAG0012983.1"/>
    <property type="molecule type" value="Genomic_DNA"/>
</dbReference>